<dbReference type="Gene3D" id="3.60.21.10">
    <property type="match status" value="1"/>
</dbReference>
<protein>
    <recommendedName>
        <fullName evidence="4">Purple acid phosphatase</fullName>
        <ecNumber evidence="4">3.1.3.2</ecNumber>
    </recommendedName>
</protein>
<dbReference type="OrthoDB" id="45007at2759"/>
<dbReference type="SUPFAM" id="SSF49363">
    <property type="entry name" value="Purple acid phosphatase, N-terminal domain"/>
    <property type="match status" value="1"/>
</dbReference>
<dbReference type="EC" id="3.1.3.2" evidence="4"/>
<organism evidence="8 9">
    <name type="scientific">Triparma retinervis</name>
    <dbReference type="NCBI Taxonomy" id="2557542"/>
    <lineage>
        <taxon>Eukaryota</taxon>
        <taxon>Sar</taxon>
        <taxon>Stramenopiles</taxon>
        <taxon>Ochrophyta</taxon>
        <taxon>Bolidophyceae</taxon>
        <taxon>Parmales</taxon>
        <taxon>Triparmaceae</taxon>
        <taxon>Triparma</taxon>
    </lineage>
</organism>
<keyword evidence="2 4" id="KW-0378">Hydrolase</keyword>
<feature type="domain" description="Purple acid phosphatase C-terminal" evidence="6">
    <location>
        <begin position="383"/>
        <end position="437"/>
    </location>
</feature>
<evidence type="ECO:0000256" key="1">
    <source>
        <dbReference type="ARBA" id="ARBA00022729"/>
    </source>
</evidence>
<dbReference type="PANTHER" id="PTHR22953">
    <property type="entry name" value="ACID PHOSPHATASE RELATED"/>
    <property type="match status" value="1"/>
</dbReference>
<keyword evidence="3" id="KW-0325">Glycoprotein</keyword>
<comment type="catalytic activity">
    <reaction evidence="4">
        <text>a phosphate monoester + H2O = an alcohol + phosphate</text>
        <dbReference type="Rhea" id="RHEA:15017"/>
        <dbReference type="ChEBI" id="CHEBI:15377"/>
        <dbReference type="ChEBI" id="CHEBI:30879"/>
        <dbReference type="ChEBI" id="CHEBI:43474"/>
        <dbReference type="ChEBI" id="CHEBI:67140"/>
        <dbReference type="EC" id="3.1.3.2"/>
    </reaction>
</comment>
<evidence type="ECO:0000259" key="7">
    <source>
        <dbReference type="Pfam" id="PF16656"/>
    </source>
</evidence>
<dbReference type="Pfam" id="PF16656">
    <property type="entry name" value="Pur_ac_phosph_N"/>
    <property type="match status" value="1"/>
</dbReference>
<accession>A0A9W7G4Y3</accession>
<evidence type="ECO:0000259" key="6">
    <source>
        <dbReference type="Pfam" id="PF14008"/>
    </source>
</evidence>
<proteinExistence type="inferred from homology"/>
<reference evidence="8" key="1">
    <citation type="submission" date="2022-07" db="EMBL/GenBank/DDBJ databases">
        <title>Genome analysis of Parmales, a sister group of diatoms, reveals the evolutionary specialization of diatoms from phago-mixotrophs to photoautotrophs.</title>
        <authorList>
            <person name="Ban H."/>
            <person name="Sato S."/>
            <person name="Yoshikawa S."/>
            <person name="Kazumasa Y."/>
            <person name="Nakamura Y."/>
            <person name="Ichinomiya M."/>
            <person name="Saitoh K."/>
            <person name="Sato N."/>
            <person name="Blanc-Mathieu R."/>
            <person name="Endo H."/>
            <person name="Kuwata A."/>
            <person name="Ogata H."/>
        </authorList>
    </citation>
    <scope>NUCLEOTIDE SEQUENCE</scope>
</reference>
<evidence type="ECO:0000256" key="3">
    <source>
        <dbReference type="ARBA" id="ARBA00023180"/>
    </source>
</evidence>
<name>A0A9W7G4Y3_9STRA</name>
<dbReference type="Proteomes" id="UP001165082">
    <property type="component" value="Unassembled WGS sequence"/>
</dbReference>
<keyword evidence="1 4" id="KW-0732">Signal</keyword>
<dbReference type="Gene3D" id="2.60.40.380">
    <property type="entry name" value="Purple acid phosphatase-like, N-terminal"/>
    <property type="match status" value="1"/>
</dbReference>
<evidence type="ECO:0000256" key="4">
    <source>
        <dbReference type="RuleBase" id="RU361203"/>
    </source>
</evidence>
<gene>
    <name evidence="8" type="ORF">TrRE_jg10964</name>
</gene>
<dbReference type="PANTHER" id="PTHR22953:SF153">
    <property type="entry name" value="PURPLE ACID PHOSPHATASE"/>
    <property type="match status" value="1"/>
</dbReference>
<dbReference type="GO" id="GO:0046872">
    <property type="term" value="F:metal ion binding"/>
    <property type="evidence" value="ECO:0007669"/>
    <property type="project" value="InterPro"/>
</dbReference>
<dbReference type="SUPFAM" id="SSF56300">
    <property type="entry name" value="Metallo-dependent phosphatases"/>
    <property type="match status" value="1"/>
</dbReference>
<dbReference type="GO" id="GO:0003993">
    <property type="term" value="F:acid phosphatase activity"/>
    <property type="evidence" value="ECO:0007669"/>
    <property type="project" value="UniProtKB-EC"/>
</dbReference>
<dbReference type="InterPro" id="IPR015914">
    <property type="entry name" value="PAPs_N"/>
</dbReference>
<feature type="signal peptide" evidence="4">
    <location>
        <begin position="1"/>
        <end position="22"/>
    </location>
</feature>
<keyword evidence="9" id="KW-1185">Reference proteome</keyword>
<sequence length="457" mass="50697">MRISSDCSVSLLLIVLIGHFESMKLFTVAAAAGLIVAASADQDDCAPKQLHIAGSKDAKVGMVITFSTADACSGASISYGMDIDSMDRTATSDEVPYTYSQETTKYGKYTSEYIHNIEIASLSAGTKYYYSVSGSDVHHSFTTAPTSDTYPVKFGVVGDLGQTSDSASTVQQMSEEKVDAILHAGDMSYSDCDHLRWDSWFDMVEYVASETPWYVVGGNHEIEHSDVSNEIFVAYEARFAMPKIKDAVMEPTTVTTECTPSELYGAHYDYGNSFYSFEWGPAKMIMLNSYTDTAEGSPQYDWLVSELEQVDREKTPWVIAVYHCPTYNSFSDHQGEKQQIAMKENMEPLFAKHRVNIAFNGHVHGYERTFPVVDNEVKEVGSVYVITGEGGNREGHARGFLDESSPSWSAFRDNETFGHSTLEILNSTHAAFTWKKNVAPGLFETADAVTFVNQYYE</sequence>
<feature type="domain" description="Purple acid phosphatase N-terminal" evidence="7">
    <location>
        <begin position="47"/>
        <end position="145"/>
    </location>
</feature>
<comment type="similarity">
    <text evidence="4">Belongs to the metallophosphoesterase superfamily. Purple acid phosphatase family.</text>
</comment>
<evidence type="ECO:0000256" key="2">
    <source>
        <dbReference type="ARBA" id="ARBA00022801"/>
    </source>
</evidence>
<dbReference type="InterPro" id="IPR039331">
    <property type="entry name" value="PAPs-like"/>
</dbReference>
<evidence type="ECO:0000313" key="9">
    <source>
        <dbReference type="Proteomes" id="UP001165082"/>
    </source>
</evidence>
<dbReference type="InterPro" id="IPR029052">
    <property type="entry name" value="Metallo-depent_PP-like"/>
</dbReference>
<dbReference type="InterPro" id="IPR025733">
    <property type="entry name" value="PAPs_C"/>
</dbReference>
<dbReference type="EMBL" id="BRXZ01007913">
    <property type="protein sequence ID" value="GMI35854.1"/>
    <property type="molecule type" value="Genomic_DNA"/>
</dbReference>
<dbReference type="InterPro" id="IPR041792">
    <property type="entry name" value="MPP_PAP"/>
</dbReference>
<evidence type="ECO:0000313" key="8">
    <source>
        <dbReference type="EMBL" id="GMI35854.1"/>
    </source>
</evidence>
<dbReference type="InterPro" id="IPR004843">
    <property type="entry name" value="Calcineurin-like_PHP"/>
</dbReference>
<feature type="chain" id="PRO_5041013920" description="Purple acid phosphatase" evidence="4">
    <location>
        <begin position="23"/>
        <end position="457"/>
    </location>
</feature>
<comment type="caution">
    <text evidence="8">The sequence shown here is derived from an EMBL/GenBank/DDBJ whole genome shotgun (WGS) entry which is preliminary data.</text>
</comment>
<evidence type="ECO:0000259" key="5">
    <source>
        <dbReference type="Pfam" id="PF00149"/>
    </source>
</evidence>
<feature type="domain" description="Calcineurin-like phosphoesterase" evidence="5">
    <location>
        <begin position="153"/>
        <end position="366"/>
    </location>
</feature>
<dbReference type="InterPro" id="IPR008963">
    <property type="entry name" value="Purple_acid_Pase-like_N"/>
</dbReference>
<dbReference type="Pfam" id="PF00149">
    <property type="entry name" value="Metallophos"/>
    <property type="match status" value="1"/>
</dbReference>
<dbReference type="Pfam" id="PF14008">
    <property type="entry name" value="Metallophos_C"/>
    <property type="match status" value="1"/>
</dbReference>
<dbReference type="AlphaFoldDB" id="A0A9W7G4Y3"/>
<dbReference type="CDD" id="cd00839">
    <property type="entry name" value="MPP_PAPs"/>
    <property type="match status" value="1"/>
</dbReference>